<evidence type="ECO:0000256" key="4">
    <source>
        <dbReference type="ARBA" id="ARBA00022807"/>
    </source>
</evidence>
<dbReference type="AlphaFoldDB" id="A0A4Q4TCQ2"/>
<organism evidence="9 10">
    <name type="scientific">Monosporascus ibericus</name>
    <dbReference type="NCBI Taxonomy" id="155417"/>
    <lineage>
        <taxon>Eukaryota</taxon>
        <taxon>Fungi</taxon>
        <taxon>Dikarya</taxon>
        <taxon>Ascomycota</taxon>
        <taxon>Pezizomycotina</taxon>
        <taxon>Sordariomycetes</taxon>
        <taxon>Xylariomycetidae</taxon>
        <taxon>Xylariales</taxon>
        <taxon>Xylariales incertae sedis</taxon>
        <taxon>Monosporascus</taxon>
    </lineage>
</organism>
<feature type="compositionally biased region" description="Acidic residues" evidence="7">
    <location>
        <begin position="970"/>
        <end position="984"/>
    </location>
</feature>
<dbReference type="Proteomes" id="UP000293360">
    <property type="component" value="Unassembled WGS sequence"/>
</dbReference>
<sequence>MSVLPPSESSYLEDQDRELGAGRKVIAEMPVTIPPGPKTRKQQTPQEAIDQFWSKFTTKTPGKATTVIPHNEYIQKAVDNHLRASSGKTTQASYEEAAAVCRAKVAKIVKECRRINQKYRDPHFDLELDLKWGKRDTLETLCNTREKRESSFRPRSVKRVVDIFDDPKFYIDGPSANDVRQGRDGDCWLLAALCTLSNKPSLIERVCVAQHEAVGVYGFVFHRDGEWISEIIDDKLFLTKPDFDESFLERILWEDRERVNSEEQYRRAYQSGSGALYFAQCEHADETWLPLLEKAYAKAHGDYAAIEGGFTGEGIEDLTGGVTSELYTTDILDREYFWKEELMKVNDEFLFGCNTDMWGTGRTGVRNGIVELHAYSVMRAVEMDGQRLVLLKNPWGKFEWKGPWSDGSKEWTAEWLTKLNHRFGDDGAFWISYSDLLRKYQVFDRTRLFGPEWKVASLWTTVSVPWTLDYLDTHFTLTLAKTGPVVLVLSQLDDRYYRGLEGQYRFELNFRLHKTGQEDYVVRTISPYCQNRSVNVELELEAGEYVVLLKVNAARDRDVLPIEEVVRNNARDRRDKLVAVGMSYDLAHSKGQVRETPEERRARREAERRRKERAREELRKATMRSKENAYYMAVKRHERRKKRDAKIKARAEAKRAEKIERAKARKAAKKSERAKAETSASKNASLSPVEEEVDPKAASDALIKDKEGQHVHLVTPGETPEPDALKKDTVPASSSGSSVTPASTATNESLGDVLPKSESPLDAKIPAPGSSEKPVEEPKTTEGEHGSEKAEPGTVTSTAKEPKEGEPTEEASPRTATDKKSPLTAEAAQPGTPSESRPESVMGGTAEDTDLSISYSDSEPYIPSVSSISDRELDIQLERMANAALRRPAAPAHAQRAMPALEDDEESPDEFENDPWNAVATVGLRVYHKVSEKDRDCETVQLRVVRPNPYLPFKGKEKDDGESEGRNAEDADDEGGADQDEDEDKEKKGGKEGDKDKMEEEPKSSMGLDVDDSSKDATLVGDQEQRRKSILALVPPTGD</sequence>
<dbReference type="PANTHER" id="PTHR10183">
    <property type="entry name" value="CALPAIN"/>
    <property type="match status" value="1"/>
</dbReference>
<dbReference type="SUPFAM" id="SSF54001">
    <property type="entry name" value="Cysteine proteinases"/>
    <property type="match status" value="1"/>
</dbReference>
<feature type="compositionally biased region" description="Low complexity" evidence="7">
    <location>
        <begin position="730"/>
        <end position="746"/>
    </location>
</feature>
<dbReference type="InterPro" id="IPR001300">
    <property type="entry name" value="Peptidase_C2_calpain_cat"/>
</dbReference>
<feature type="compositionally biased region" description="Basic and acidic residues" evidence="7">
    <location>
        <begin position="985"/>
        <end position="1003"/>
    </location>
</feature>
<feature type="compositionally biased region" description="Basic and acidic residues" evidence="7">
    <location>
        <begin position="646"/>
        <end position="662"/>
    </location>
</feature>
<evidence type="ECO:0000256" key="5">
    <source>
        <dbReference type="PIRSR" id="PIRSR622684-1"/>
    </source>
</evidence>
<keyword evidence="3 6" id="KW-0378">Hydrolase</keyword>
<comment type="caution">
    <text evidence="9">The sequence shown here is derived from an EMBL/GenBank/DDBJ whole genome shotgun (WGS) entry which is preliminary data.</text>
</comment>
<feature type="compositionally biased region" description="Basic and acidic residues" evidence="7">
    <location>
        <begin position="954"/>
        <end position="969"/>
    </location>
</feature>
<dbReference type="PRINTS" id="PR00704">
    <property type="entry name" value="CALPAIN"/>
</dbReference>
<dbReference type="EMBL" id="QJNU01000244">
    <property type="protein sequence ID" value="RYP03722.1"/>
    <property type="molecule type" value="Genomic_DNA"/>
</dbReference>
<name>A0A4Q4TCQ2_9PEZI</name>
<feature type="compositionally biased region" description="Basic and acidic residues" evidence="7">
    <location>
        <begin position="592"/>
        <end position="627"/>
    </location>
</feature>
<dbReference type="GO" id="GO:0004198">
    <property type="term" value="F:calcium-dependent cysteine-type endopeptidase activity"/>
    <property type="evidence" value="ECO:0007669"/>
    <property type="project" value="InterPro"/>
</dbReference>
<evidence type="ECO:0000256" key="2">
    <source>
        <dbReference type="ARBA" id="ARBA00022670"/>
    </source>
</evidence>
<accession>A0A4Q4TCQ2</accession>
<feature type="domain" description="Calpain catalytic" evidence="8">
    <location>
        <begin position="158"/>
        <end position="449"/>
    </location>
</feature>
<keyword evidence="2 6" id="KW-0645">Protease</keyword>
<feature type="active site" evidence="5 6">
    <location>
        <position position="187"/>
    </location>
</feature>
<dbReference type="GO" id="GO:0006508">
    <property type="term" value="P:proteolysis"/>
    <property type="evidence" value="ECO:0007669"/>
    <property type="project" value="UniProtKB-KW"/>
</dbReference>
<dbReference type="PROSITE" id="PS50203">
    <property type="entry name" value="CALPAIN_CAT"/>
    <property type="match status" value="1"/>
</dbReference>
<dbReference type="FunFam" id="3.90.70.10:FF:000072">
    <property type="entry name" value="Cysteine proteinase"/>
    <property type="match status" value="1"/>
</dbReference>
<proteinExistence type="inferred from homology"/>
<feature type="compositionally biased region" description="Basic and acidic residues" evidence="7">
    <location>
        <begin position="773"/>
        <end position="791"/>
    </location>
</feature>
<keyword evidence="10" id="KW-1185">Reference proteome</keyword>
<keyword evidence="4 6" id="KW-0788">Thiol protease</keyword>
<feature type="compositionally biased region" description="Basic residues" evidence="7">
    <location>
        <begin position="634"/>
        <end position="645"/>
    </location>
</feature>
<evidence type="ECO:0000256" key="6">
    <source>
        <dbReference type="PROSITE-ProRule" id="PRU00239"/>
    </source>
</evidence>
<feature type="region of interest" description="Disordered" evidence="7">
    <location>
        <begin position="588"/>
        <end position="864"/>
    </location>
</feature>
<protein>
    <recommendedName>
        <fullName evidence="8">Calpain catalytic domain-containing protein</fullName>
    </recommendedName>
</protein>
<evidence type="ECO:0000256" key="1">
    <source>
        <dbReference type="ARBA" id="ARBA00007623"/>
    </source>
</evidence>
<reference evidence="9 10" key="1">
    <citation type="submission" date="2018-06" db="EMBL/GenBank/DDBJ databases">
        <title>Complete Genomes of Monosporascus.</title>
        <authorList>
            <person name="Robinson A.J."/>
            <person name="Natvig D.O."/>
        </authorList>
    </citation>
    <scope>NUCLEOTIDE SEQUENCE [LARGE SCALE GENOMIC DNA]</scope>
    <source>
        <strain evidence="9 10">CBS 110550</strain>
    </source>
</reference>
<dbReference type="Gene3D" id="3.90.70.10">
    <property type="entry name" value="Cysteine proteinases"/>
    <property type="match status" value="1"/>
</dbReference>
<feature type="region of interest" description="Disordered" evidence="7">
    <location>
        <begin position="931"/>
        <end position="1039"/>
    </location>
</feature>
<dbReference type="InterPro" id="IPR038765">
    <property type="entry name" value="Papain-like_cys_pep_sf"/>
</dbReference>
<evidence type="ECO:0000256" key="7">
    <source>
        <dbReference type="SAM" id="MobiDB-lite"/>
    </source>
</evidence>
<feature type="active site" evidence="5 6">
    <location>
        <position position="373"/>
    </location>
</feature>
<dbReference type="InterPro" id="IPR022684">
    <property type="entry name" value="Calpain_cysteine_protease"/>
</dbReference>
<dbReference type="SMART" id="SM00230">
    <property type="entry name" value="CysPc"/>
    <property type="match status" value="1"/>
</dbReference>
<dbReference type="CDD" id="cd00044">
    <property type="entry name" value="CysPc"/>
    <property type="match status" value="1"/>
</dbReference>
<evidence type="ECO:0000259" key="8">
    <source>
        <dbReference type="PROSITE" id="PS50203"/>
    </source>
</evidence>
<feature type="region of interest" description="Disordered" evidence="7">
    <location>
        <begin position="886"/>
        <end position="915"/>
    </location>
</feature>
<dbReference type="Pfam" id="PF00648">
    <property type="entry name" value="Peptidase_C2"/>
    <property type="match status" value="2"/>
</dbReference>
<feature type="compositionally biased region" description="Basic and acidic residues" evidence="7">
    <location>
        <begin position="694"/>
        <end position="710"/>
    </location>
</feature>
<feature type="compositionally biased region" description="Acidic residues" evidence="7">
    <location>
        <begin position="901"/>
        <end position="913"/>
    </location>
</feature>
<evidence type="ECO:0000313" key="10">
    <source>
        <dbReference type="Proteomes" id="UP000293360"/>
    </source>
</evidence>
<dbReference type="OrthoDB" id="424753at2759"/>
<dbReference type="STRING" id="155417.A0A4Q4TCQ2"/>
<feature type="active site" evidence="5 6">
    <location>
        <position position="393"/>
    </location>
</feature>
<feature type="compositionally biased region" description="Low complexity" evidence="7">
    <location>
        <begin position="886"/>
        <end position="900"/>
    </location>
</feature>
<evidence type="ECO:0000256" key="3">
    <source>
        <dbReference type="ARBA" id="ARBA00022801"/>
    </source>
</evidence>
<evidence type="ECO:0000313" key="9">
    <source>
        <dbReference type="EMBL" id="RYP03722.1"/>
    </source>
</evidence>
<dbReference type="PANTHER" id="PTHR10183:SF379">
    <property type="entry name" value="CALPAIN-5"/>
    <property type="match status" value="1"/>
</dbReference>
<comment type="similarity">
    <text evidence="1">Belongs to the peptidase C2 family.</text>
</comment>
<gene>
    <name evidence="9" type="ORF">DL764_004946</name>
</gene>